<sequence length="261" mass="27947">MALLLRFRSLPPPLPSSISATDAPHSQRPPSSHDSWCFLLAKRLLLLPLTTVASIIYSATPSAKKSLNRTKSLHRPLSSPTTTLYRSENGLISSTHCQHLFHPSLTSLQIRGQSSAHAGAKPFTTRCCGPPARPCYCGCLPQQPLPLSVGHLCSSLPLPPATILFLLYYQSQPLSSIVATIARSLIQPPSSYPALSSAAIAAPHYRRLLPCRCCFLLQCTALLCHSIATASPANAYAPSPTPAVMSGYFLLGLTPSAKPSR</sequence>
<evidence type="ECO:0000313" key="2">
    <source>
        <dbReference type="Proteomes" id="UP000287651"/>
    </source>
</evidence>
<proteinExistence type="predicted"/>
<comment type="caution">
    <text evidence="1">The sequence shown here is derived from an EMBL/GenBank/DDBJ whole genome shotgun (WGS) entry which is preliminary data.</text>
</comment>
<accession>A0A426ZTD7</accession>
<dbReference type="AlphaFoldDB" id="A0A426ZTD7"/>
<dbReference type="Proteomes" id="UP000287651">
    <property type="component" value="Unassembled WGS sequence"/>
</dbReference>
<organism evidence="1 2">
    <name type="scientific">Ensete ventricosum</name>
    <name type="common">Abyssinian banana</name>
    <name type="synonym">Musa ensete</name>
    <dbReference type="NCBI Taxonomy" id="4639"/>
    <lineage>
        <taxon>Eukaryota</taxon>
        <taxon>Viridiplantae</taxon>
        <taxon>Streptophyta</taxon>
        <taxon>Embryophyta</taxon>
        <taxon>Tracheophyta</taxon>
        <taxon>Spermatophyta</taxon>
        <taxon>Magnoliopsida</taxon>
        <taxon>Liliopsida</taxon>
        <taxon>Zingiberales</taxon>
        <taxon>Musaceae</taxon>
        <taxon>Ensete</taxon>
    </lineage>
</organism>
<reference evidence="1 2" key="1">
    <citation type="journal article" date="2014" name="Agronomy (Basel)">
        <title>A Draft Genome Sequence for Ensete ventricosum, the Drought-Tolerant Tree Against Hunger.</title>
        <authorList>
            <person name="Harrison J."/>
            <person name="Moore K.A."/>
            <person name="Paszkiewicz K."/>
            <person name="Jones T."/>
            <person name="Grant M."/>
            <person name="Ambacheew D."/>
            <person name="Muzemil S."/>
            <person name="Studholme D.J."/>
        </authorList>
    </citation>
    <scope>NUCLEOTIDE SEQUENCE [LARGE SCALE GENOMIC DNA]</scope>
</reference>
<gene>
    <name evidence="1" type="ORF">B296_00001502</name>
</gene>
<name>A0A426ZTD7_ENSVE</name>
<evidence type="ECO:0000313" key="1">
    <source>
        <dbReference type="EMBL" id="RRT67155.1"/>
    </source>
</evidence>
<protein>
    <submittedName>
        <fullName evidence="1">Uncharacterized protein</fullName>
    </submittedName>
</protein>
<dbReference type="EMBL" id="AMZH03005139">
    <property type="protein sequence ID" value="RRT67155.1"/>
    <property type="molecule type" value="Genomic_DNA"/>
</dbReference>